<gene>
    <name evidence="1" type="ORF">GCM10017781_41200</name>
    <name evidence="2" type="ORF">HNQ07_004298</name>
</gene>
<keyword evidence="4" id="KW-1185">Reference proteome</keyword>
<dbReference type="Proteomes" id="UP000539473">
    <property type="component" value="Unassembled WGS sequence"/>
</dbReference>
<evidence type="ECO:0000313" key="4">
    <source>
        <dbReference type="Proteomes" id="UP000619376"/>
    </source>
</evidence>
<evidence type="ECO:0000313" key="2">
    <source>
        <dbReference type="EMBL" id="MBB5378791.1"/>
    </source>
</evidence>
<dbReference type="EMBL" id="JACHFK010000015">
    <property type="protein sequence ID" value="MBB5378791.1"/>
    <property type="molecule type" value="Genomic_DNA"/>
</dbReference>
<reference evidence="1" key="4">
    <citation type="submission" date="2024-05" db="EMBL/GenBank/DDBJ databases">
        <authorList>
            <person name="Sun Q."/>
            <person name="Zhou Y."/>
        </authorList>
    </citation>
    <scope>NUCLEOTIDE SEQUENCE</scope>
    <source>
        <strain evidence="1">CGMCC 1.18437</strain>
    </source>
</reference>
<organism evidence="2 3">
    <name type="scientific">Deinococcus metalli</name>
    <dbReference type="NCBI Taxonomy" id="1141878"/>
    <lineage>
        <taxon>Bacteria</taxon>
        <taxon>Thermotogati</taxon>
        <taxon>Deinococcota</taxon>
        <taxon>Deinococci</taxon>
        <taxon>Deinococcales</taxon>
        <taxon>Deinococcaceae</taxon>
        <taxon>Deinococcus</taxon>
    </lineage>
</organism>
<name>A0A7W8KIF8_9DEIO</name>
<protein>
    <submittedName>
        <fullName evidence="2">Uncharacterized protein</fullName>
    </submittedName>
</protein>
<dbReference type="RefSeq" id="WP_184115553.1">
    <property type="nucleotide sequence ID" value="NZ_BNAJ01000014.1"/>
</dbReference>
<comment type="caution">
    <text evidence="2">The sequence shown here is derived from an EMBL/GenBank/DDBJ whole genome shotgun (WGS) entry which is preliminary data.</text>
</comment>
<dbReference type="Proteomes" id="UP000619376">
    <property type="component" value="Unassembled WGS sequence"/>
</dbReference>
<dbReference type="AlphaFoldDB" id="A0A7W8KIF8"/>
<reference evidence="2 3" key="3">
    <citation type="submission" date="2020-08" db="EMBL/GenBank/DDBJ databases">
        <title>Genomic Encyclopedia of Type Strains, Phase IV (KMG-IV): sequencing the most valuable type-strain genomes for metagenomic binning, comparative biology and taxonomic classification.</title>
        <authorList>
            <person name="Goeker M."/>
        </authorList>
    </citation>
    <scope>NUCLEOTIDE SEQUENCE [LARGE SCALE GENOMIC DNA]</scope>
    <source>
        <strain evidence="2 3">DSM 27521</strain>
    </source>
</reference>
<evidence type="ECO:0000313" key="3">
    <source>
        <dbReference type="Proteomes" id="UP000539473"/>
    </source>
</evidence>
<sequence>MTRYDAVVIGGDGVLSAGAASGSRAVVPGTSAVGTPPFVKVSYVSVALATLWPPFLVCGPTADFGGAERGLKVLVSQPFVDDGQICAAVHQFCRSVVPGLIQGAAFPLPA</sequence>
<reference evidence="1" key="1">
    <citation type="journal article" date="2014" name="Int. J. Syst. Evol. Microbiol.">
        <title>Complete genome of a new Firmicutes species belonging to the dominant human colonic microbiota ('Ruminococcus bicirculans') reveals two chromosomes and a selective capacity to utilize plant glucans.</title>
        <authorList>
            <consortium name="NISC Comparative Sequencing Program"/>
            <person name="Wegmann U."/>
            <person name="Louis P."/>
            <person name="Goesmann A."/>
            <person name="Henrissat B."/>
            <person name="Duncan S.H."/>
            <person name="Flint H.J."/>
        </authorList>
    </citation>
    <scope>NUCLEOTIDE SEQUENCE</scope>
    <source>
        <strain evidence="1">CGMCC 1.18437</strain>
    </source>
</reference>
<reference evidence="4" key="2">
    <citation type="journal article" date="2019" name="Int. J. Syst. Evol. Microbiol.">
        <title>The Global Catalogue of Microorganisms (GCM) 10K type strain sequencing project: providing services to taxonomists for standard genome sequencing and annotation.</title>
        <authorList>
            <consortium name="The Broad Institute Genomics Platform"/>
            <consortium name="The Broad Institute Genome Sequencing Center for Infectious Disease"/>
            <person name="Wu L."/>
            <person name="Ma J."/>
        </authorList>
    </citation>
    <scope>NUCLEOTIDE SEQUENCE [LARGE SCALE GENOMIC DNA]</scope>
    <source>
        <strain evidence="4">CGMCC 1.18437</strain>
    </source>
</reference>
<evidence type="ECO:0000313" key="1">
    <source>
        <dbReference type="EMBL" id="GHF60721.1"/>
    </source>
</evidence>
<accession>A0A7W8KIF8</accession>
<dbReference type="EMBL" id="BNAJ01000014">
    <property type="protein sequence ID" value="GHF60721.1"/>
    <property type="molecule type" value="Genomic_DNA"/>
</dbReference>
<proteinExistence type="predicted"/>